<evidence type="ECO:0000256" key="1">
    <source>
        <dbReference type="SAM" id="MobiDB-lite"/>
    </source>
</evidence>
<evidence type="ECO:0000313" key="3">
    <source>
        <dbReference type="Proteomes" id="UP000005222"/>
    </source>
</evidence>
<name>G8YEK4_PICSO</name>
<dbReference type="EMBL" id="FO082051">
    <property type="protein sequence ID" value="CCE81603.1"/>
    <property type="molecule type" value="Genomic_DNA"/>
</dbReference>
<feature type="region of interest" description="Disordered" evidence="1">
    <location>
        <begin position="106"/>
        <end position="132"/>
    </location>
</feature>
<accession>G8YEK4</accession>
<dbReference type="InParanoid" id="G8YEK4"/>
<dbReference type="HOGENOM" id="CLU_671047_0_0_1"/>
<dbReference type="OMA" id="ATMYSEM"/>
<feature type="region of interest" description="Disordered" evidence="1">
    <location>
        <begin position="16"/>
        <end position="43"/>
    </location>
</feature>
<reference evidence="2 3" key="1">
    <citation type="journal article" date="2012" name="G3 (Bethesda)">
        <title>Pichia sorbitophila, an interspecies yeast hybrid reveals early steps of genome resolution following polyploidization.</title>
        <authorList>
            <person name="Leh Louis V."/>
            <person name="Despons L."/>
            <person name="Friedrich A."/>
            <person name="Martin T."/>
            <person name="Durrens P."/>
            <person name="Casaregola S."/>
            <person name="Neuveglise C."/>
            <person name="Fairhead C."/>
            <person name="Marck C."/>
            <person name="Cruz J.A."/>
            <person name="Straub M.L."/>
            <person name="Kugler V."/>
            <person name="Sacerdot C."/>
            <person name="Uzunov Z."/>
            <person name="Thierry A."/>
            <person name="Weiss S."/>
            <person name="Bleykasten C."/>
            <person name="De Montigny J."/>
            <person name="Jacques N."/>
            <person name="Jung P."/>
            <person name="Lemaire M."/>
            <person name="Mallet S."/>
            <person name="Morel G."/>
            <person name="Richard G.F."/>
            <person name="Sarkar A."/>
            <person name="Savel G."/>
            <person name="Schacherer J."/>
            <person name="Seret M.L."/>
            <person name="Talla E."/>
            <person name="Samson G."/>
            <person name="Jubin C."/>
            <person name="Poulain J."/>
            <person name="Vacherie B."/>
            <person name="Barbe V."/>
            <person name="Pelletier E."/>
            <person name="Sherman D.J."/>
            <person name="Westhof E."/>
            <person name="Weissenbach J."/>
            <person name="Baret P.V."/>
            <person name="Wincker P."/>
            <person name="Gaillardin C."/>
            <person name="Dujon B."/>
            <person name="Souciet J.L."/>
        </authorList>
    </citation>
    <scope>NUCLEOTIDE SEQUENCE [LARGE SCALE GENOMIC DNA]</scope>
    <source>
        <strain evidence="3">ATCC MYA-4447 / BCRC 22081 / CBS 7064 / NBRC 10061 / NRRL Y-12695</strain>
    </source>
</reference>
<keyword evidence="3" id="KW-1185">Reference proteome</keyword>
<feature type="compositionally biased region" description="Polar residues" evidence="1">
    <location>
        <begin position="180"/>
        <end position="193"/>
    </location>
</feature>
<feature type="region of interest" description="Disordered" evidence="1">
    <location>
        <begin position="144"/>
        <end position="193"/>
    </location>
</feature>
<feature type="compositionally biased region" description="Polar residues" evidence="1">
    <location>
        <begin position="16"/>
        <end position="35"/>
    </location>
</feature>
<evidence type="ECO:0000313" key="2">
    <source>
        <dbReference type="EMBL" id="CCE81603.1"/>
    </source>
</evidence>
<dbReference type="Proteomes" id="UP000005222">
    <property type="component" value="Chromosome I"/>
</dbReference>
<feature type="compositionally biased region" description="Low complexity" evidence="1">
    <location>
        <begin position="144"/>
        <end position="179"/>
    </location>
</feature>
<feature type="compositionally biased region" description="Polar residues" evidence="1">
    <location>
        <begin position="109"/>
        <end position="132"/>
    </location>
</feature>
<dbReference type="STRING" id="559304.G8YEK4"/>
<dbReference type="eggNOG" id="ENOG502S8GZ">
    <property type="taxonomic scope" value="Eukaryota"/>
</dbReference>
<dbReference type="AlphaFoldDB" id="G8YEK4"/>
<gene>
    <name evidence="2" type="primary">Piso0_002265</name>
    <name evidence="2" type="ORF">GNLVRS01_PISO0I06432g</name>
</gene>
<sequence>MNNQFEWGLWGAPQDQSHMARQQASGPQTVTTSGQGPKVNETERPRYYGTSIATPQHPFVPFSNTTGQFPLGHTGMYPQNSFIETGPSLNTMMIWPYQNNAMGAPPYTYPSNGSAQSPQQANSHLQQRHSLSQPLQTAFNYPPAQQAPQTQQQQLSFPPQVPQIPQVPQVPQAPQVVNPGLSQPSSHHQSYQLSPQDLVKGLQETLPVPPLNNAPTRPETRPQVGQKRAKRMSKFSKEQDELIVKLKREGKTWVEIADIAKVGNYLAARNRYQVIVGQQGNNNSSSWGQKDKLVLHSLLDSAEIEKWQYIAAEMRKATGKDFSDKECRDIVRYYFWSDPYSFGVYENTMQEVIKEKNITEKAIKQESKKSSEFPYIQSLLNNPPIHGPPGEVDHYYELSCKTEPGQQNTLDDIGNF</sequence>
<feature type="region of interest" description="Disordered" evidence="1">
    <location>
        <begin position="205"/>
        <end position="233"/>
    </location>
</feature>
<organism evidence="2 3">
    <name type="scientific">Pichia sorbitophila (strain ATCC MYA-4447 / BCRC 22081 / CBS 7064 / NBRC 10061 / NRRL Y-12695)</name>
    <name type="common">Hybrid yeast</name>
    <dbReference type="NCBI Taxonomy" id="559304"/>
    <lineage>
        <taxon>Eukaryota</taxon>
        <taxon>Fungi</taxon>
        <taxon>Dikarya</taxon>
        <taxon>Ascomycota</taxon>
        <taxon>Saccharomycotina</taxon>
        <taxon>Pichiomycetes</taxon>
        <taxon>Debaryomycetaceae</taxon>
        <taxon>Millerozyma</taxon>
    </lineage>
</organism>
<dbReference type="OrthoDB" id="2350934at2759"/>
<proteinExistence type="predicted"/>
<protein>
    <submittedName>
        <fullName evidence="2">Piso0_002265 protein</fullName>
    </submittedName>
</protein>